<evidence type="ECO:0000259" key="4">
    <source>
        <dbReference type="Pfam" id="PF01364"/>
    </source>
</evidence>
<dbReference type="EMBL" id="CP088295">
    <property type="protein sequence ID" value="UUY04228.1"/>
    <property type="molecule type" value="Genomic_DNA"/>
</dbReference>
<evidence type="ECO:0000259" key="6">
    <source>
        <dbReference type="Pfam" id="PF08126"/>
    </source>
</evidence>
<dbReference type="RefSeq" id="WP_353864720.1">
    <property type="nucleotide sequence ID" value="NZ_CP088295.1"/>
</dbReference>
<dbReference type="Gene3D" id="3.40.50.1460">
    <property type="match status" value="1"/>
</dbReference>
<feature type="signal peptide" evidence="3">
    <location>
        <begin position="1"/>
        <end position="31"/>
    </location>
</feature>
<dbReference type="InterPro" id="IPR011635">
    <property type="entry name" value="CARDB"/>
</dbReference>
<feature type="domain" description="Gingipain propeptide" evidence="6">
    <location>
        <begin position="172"/>
        <end position="312"/>
    </location>
</feature>
<evidence type="ECO:0000313" key="8">
    <source>
        <dbReference type="Proteomes" id="UP001058860"/>
    </source>
</evidence>
<dbReference type="InterPro" id="IPR013783">
    <property type="entry name" value="Ig-like_fold"/>
</dbReference>
<sequence length="948" mass="99255">MPSQSTPLRAGLVAVACALVALLATPALSSAASTPKPLATALTALRTEAQTLPKAAKTRTRAAIARTAADVRAGRWCKAKRRLSTLRKGLRGRRAKGVPLKRRAALSSRALRVQALLLADTRTRRCGGRKTAGVGGASGGGARVLKSTPTELAVRVELPTPQLVPKTGGGKAYDQLVLPGLATTAPPGDPGVPSMAESFAIPEGAEVEVTKRSTEGYTLDGVDLYPAQEQPVDAINAQDPRFADKPFEIDRRVYASDASFPKTAATAAPLGELRDLTVGQLAMAAGQYQPKSKKLKVFTSVDMEIRFTGGTKTFGKPGIASPWETSFRKVYANALVNAATAFEHGPALSELLQPCGEEMLIITSPALRPAADTLASARSGKGIYTRVVETGAGTGKAGTTADQIRTFVQGRVANTNCIRPSYLLLFGNTANVPTFTGDPGIPNVPSDLDYALKIRELYLPNLAVGRIPAESLSVANTIVGKITGYIGSPPLTAAFYDRATVTSYFQTDTASDTQDDRGFTRTSEAVRNSLTAQGKTVNRVYTTGATNPLTYDTGDALPAAIKKPGFAWNGTGNDVRDQINEGRFFVMHRDHGGQFGVGHPDIDSTQINAMTNGGMLPVFFSINCSSGRFDSPGSPSFSENLLRRAGGGAVGVIGASRDSPSEVNNRFALGLVDAIYPSTLPFSGSTTPVRRMGEVLNLGKLHVILDSVSINQFYSDNGWGSATQDIRTENRLYQYFGDPSMEIRTQAPKSFGVISVELAGTAVKAFAPKSAAGAAATLLKDGVPIGRSLVAGDGSVIVNPLEDLGTGKLELVLDQDGFEKSPVLIRALLPANPAAASDAPPVAVPAAKPDLVITGIRVVSTAPRHTVVTVKNQGAAAAGPFTTAFLQIGDPASAQEVPSAGLAAGQSIDVAVKGIYDTPVRATVDSKGTVDESDETNNVFEDPNPFVP</sequence>
<dbReference type="InterPro" id="IPR029031">
    <property type="entry name" value="Gingipain_N_sf"/>
</dbReference>
<evidence type="ECO:0000256" key="3">
    <source>
        <dbReference type="SAM" id="SignalP"/>
    </source>
</evidence>
<dbReference type="Proteomes" id="UP001058860">
    <property type="component" value="Chromosome"/>
</dbReference>
<protein>
    <submittedName>
        <fullName evidence="7">C25 family cysteine peptidase</fullName>
    </submittedName>
</protein>
<feature type="region of interest" description="Disordered" evidence="2">
    <location>
        <begin position="926"/>
        <end position="948"/>
    </location>
</feature>
<dbReference type="Gene3D" id="2.60.40.3800">
    <property type="match status" value="1"/>
</dbReference>
<dbReference type="Pfam" id="PF01364">
    <property type="entry name" value="Peptidase_C25"/>
    <property type="match status" value="1"/>
</dbReference>
<evidence type="ECO:0000256" key="2">
    <source>
        <dbReference type="SAM" id="MobiDB-lite"/>
    </source>
</evidence>
<proteinExistence type="predicted"/>
<dbReference type="InterPro" id="IPR001769">
    <property type="entry name" value="Gingipain"/>
</dbReference>
<feature type="domain" description="Gingipain" evidence="4">
    <location>
        <begin position="359"/>
        <end position="742"/>
    </location>
</feature>
<evidence type="ECO:0000259" key="5">
    <source>
        <dbReference type="Pfam" id="PF07705"/>
    </source>
</evidence>
<accession>A0ABY5PHU6</accession>
<name>A0ABY5PHU6_9ACTN</name>
<evidence type="ECO:0000313" key="7">
    <source>
        <dbReference type="EMBL" id="UUY04228.1"/>
    </source>
</evidence>
<organism evidence="7 8">
    <name type="scientific">Svornostia abyssi</name>
    <dbReference type="NCBI Taxonomy" id="2898438"/>
    <lineage>
        <taxon>Bacteria</taxon>
        <taxon>Bacillati</taxon>
        <taxon>Actinomycetota</taxon>
        <taxon>Thermoleophilia</taxon>
        <taxon>Solirubrobacterales</taxon>
        <taxon>Baekduiaceae</taxon>
        <taxon>Svornostia</taxon>
    </lineage>
</organism>
<dbReference type="Gene3D" id="3.40.50.10390">
    <property type="entry name" value="Gingipain r, domain 1"/>
    <property type="match status" value="1"/>
</dbReference>
<evidence type="ECO:0000256" key="1">
    <source>
        <dbReference type="ARBA" id="ARBA00022729"/>
    </source>
</evidence>
<dbReference type="Gene3D" id="2.60.40.10">
    <property type="entry name" value="Immunoglobulins"/>
    <property type="match status" value="1"/>
</dbReference>
<dbReference type="Pfam" id="PF07705">
    <property type="entry name" value="CARDB"/>
    <property type="match status" value="1"/>
</dbReference>
<keyword evidence="1 3" id="KW-0732">Signal</keyword>
<dbReference type="InterPro" id="IPR038490">
    <property type="entry name" value="Gingipain_propep_sf"/>
</dbReference>
<feature type="chain" id="PRO_5047036927" evidence="3">
    <location>
        <begin position="32"/>
        <end position="948"/>
    </location>
</feature>
<dbReference type="InterPro" id="IPR012600">
    <property type="entry name" value="Propeptide_C25"/>
</dbReference>
<reference evidence="8" key="1">
    <citation type="submission" date="2021-11" db="EMBL/GenBank/DDBJ databases">
        <title>Cultivation dependent microbiological survey of springs from the worlds oldest radium mine currently devoted to the extraction of radon-saturated water.</title>
        <authorList>
            <person name="Kapinusova G."/>
            <person name="Smrhova T."/>
            <person name="Strejcek M."/>
            <person name="Suman J."/>
            <person name="Jani K."/>
            <person name="Pajer P."/>
            <person name="Uhlik O."/>
        </authorList>
    </citation>
    <scope>NUCLEOTIDE SEQUENCE [LARGE SCALE GENOMIC DNA]</scope>
    <source>
        <strain evidence="8">J379</strain>
    </source>
</reference>
<gene>
    <name evidence="7" type="ORF">LRS13_01470</name>
</gene>
<dbReference type="InterPro" id="IPR029030">
    <property type="entry name" value="Caspase-like_dom_sf"/>
</dbReference>
<dbReference type="Pfam" id="PF08126">
    <property type="entry name" value="Propeptide_C25"/>
    <property type="match status" value="1"/>
</dbReference>
<feature type="domain" description="CARDB" evidence="5">
    <location>
        <begin position="849"/>
        <end position="941"/>
    </location>
</feature>
<keyword evidence="8" id="KW-1185">Reference proteome</keyword>
<dbReference type="SUPFAM" id="SSF52129">
    <property type="entry name" value="Caspase-like"/>
    <property type="match status" value="1"/>
</dbReference>